<reference evidence="1" key="2">
    <citation type="journal article" date="2006" name="PLoS Pathog.">
        <title>New perspectives on host-parasite interplay by comparative transcriptomic and proteomic analyses of Schistosoma japonicum.</title>
        <authorList>
            <person name="Liu F."/>
            <person name="Lu J."/>
            <person name="Hu W."/>
            <person name="Wang S.Y."/>
            <person name="Cui S.J."/>
            <person name="Chi M."/>
            <person name="Yan Q."/>
            <person name="Wang X.R."/>
            <person name="Song H.D."/>
            <person name="Xu X.N."/>
            <person name="Wang J.J."/>
            <person name="Zhang X.L."/>
            <person name="Zhang X."/>
            <person name="Wang Z.Q."/>
            <person name="Xue C.L."/>
            <person name="Brindley P.J."/>
            <person name="McManus D.P."/>
            <person name="Yang P.Y."/>
            <person name="Feng Z."/>
            <person name="Chen Z."/>
            <person name="Han Z.G."/>
        </authorList>
    </citation>
    <scope>NUCLEOTIDE SEQUENCE</scope>
</reference>
<sequence>MIASTNIAFASFHLFLFSRLVLCNFSIEFRLKFSSCSFHSYTMCIIIR</sequence>
<organism evidence="1">
    <name type="scientific">Schistosoma japonicum</name>
    <name type="common">Blood fluke</name>
    <dbReference type="NCBI Taxonomy" id="6182"/>
    <lineage>
        <taxon>Eukaryota</taxon>
        <taxon>Metazoa</taxon>
        <taxon>Spiralia</taxon>
        <taxon>Lophotrochozoa</taxon>
        <taxon>Platyhelminthes</taxon>
        <taxon>Trematoda</taxon>
        <taxon>Digenea</taxon>
        <taxon>Strigeidida</taxon>
        <taxon>Schistosomatoidea</taxon>
        <taxon>Schistosomatidae</taxon>
        <taxon>Schistosoma</taxon>
    </lineage>
</organism>
<dbReference type="EMBL" id="AY809125">
    <property type="protein sequence ID" value="AAX25014.1"/>
    <property type="molecule type" value="mRNA"/>
</dbReference>
<accession>Q5C5R0</accession>
<evidence type="ECO:0000313" key="1">
    <source>
        <dbReference type="EMBL" id="AAX25014.1"/>
    </source>
</evidence>
<name>Q5C5R0_SCHJA</name>
<dbReference type="AlphaFoldDB" id="Q5C5R0"/>
<protein>
    <submittedName>
        <fullName evidence="1">Uncharacterized protein</fullName>
    </submittedName>
</protein>
<proteinExistence type="evidence at transcript level"/>
<reference evidence="1" key="1">
    <citation type="submission" date="2005-03" db="EMBL/GenBank/DDBJ databases">
        <authorList>
            <person name="Han Z."/>
        </authorList>
    </citation>
    <scope>NUCLEOTIDE SEQUENCE</scope>
</reference>